<dbReference type="Proteomes" id="UP001515500">
    <property type="component" value="Chromosome 19"/>
</dbReference>
<keyword evidence="17" id="KW-1185">Reference proteome</keyword>
<dbReference type="PANTHER" id="PTHR14155">
    <property type="entry name" value="RING FINGER DOMAIN-CONTAINING"/>
    <property type="match status" value="1"/>
</dbReference>
<evidence type="ECO:0000256" key="14">
    <source>
        <dbReference type="PROSITE-ProRule" id="PRU00175"/>
    </source>
</evidence>
<keyword evidence="7" id="KW-0479">Metal-binding</keyword>
<sequence length="139" mass="15469">MDANTGGDQIRRPSMALRSKVTMMAAVAFTVAVLLTIFFHLYLRLYALRRRRRPFFFRRAEARGLDPEALKAIPVVAQSELETSAECAVCLSEIADGDKARVLPTCRHVFHVDCVDVWFSSHATCPLCRSIVAVPSSSI</sequence>
<feature type="domain" description="RING-type" evidence="16">
    <location>
        <begin position="87"/>
        <end position="129"/>
    </location>
</feature>
<keyword evidence="11 15" id="KW-1133">Transmembrane helix</keyword>
<accession>A0AB40AHW1</accession>
<evidence type="ECO:0000256" key="10">
    <source>
        <dbReference type="ARBA" id="ARBA00022833"/>
    </source>
</evidence>
<keyword evidence="12 15" id="KW-0472">Membrane</keyword>
<comment type="subcellular location">
    <subcellularLocation>
        <location evidence="2">Membrane</location>
        <topology evidence="2">Single-pass membrane protein</topology>
    </subcellularLocation>
</comment>
<dbReference type="CDD" id="cd16461">
    <property type="entry name" value="RING-H2_EL5-like"/>
    <property type="match status" value="1"/>
</dbReference>
<name>A0AB40AHW1_DIOCR</name>
<proteinExistence type="inferred from homology"/>
<keyword evidence="8 14" id="KW-0863">Zinc-finger</keyword>
<dbReference type="Pfam" id="PF13639">
    <property type="entry name" value="zf-RING_2"/>
    <property type="match status" value="1"/>
</dbReference>
<evidence type="ECO:0000256" key="13">
    <source>
        <dbReference type="ARBA" id="ARBA00024209"/>
    </source>
</evidence>
<dbReference type="GeneID" id="120249840"/>
<dbReference type="EC" id="2.3.2.27" evidence="4"/>
<evidence type="ECO:0000313" key="17">
    <source>
        <dbReference type="Proteomes" id="UP001515500"/>
    </source>
</evidence>
<dbReference type="InterPro" id="IPR001841">
    <property type="entry name" value="Znf_RING"/>
</dbReference>
<dbReference type="PANTHER" id="PTHR14155:SF627">
    <property type="entry name" value="OS06G0192800 PROTEIN"/>
    <property type="match status" value="1"/>
</dbReference>
<evidence type="ECO:0000256" key="3">
    <source>
        <dbReference type="ARBA" id="ARBA00004906"/>
    </source>
</evidence>
<evidence type="ECO:0000256" key="9">
    <source>
        <dbReference type="ARBA" id="ARBA00022786"/>
    </source>
</evidence>
<dbReference type="RefSeq" id="XP_039114448.1">
    <property type="nucleotide sequence ID" value="XM_039258514.1"/>
</dbReference>
<dbReference type="InterPro" id="IPR013083">
    <property type="entry name" value="Znf_RING/FYVE/PHD"/>
</dbReference>
<keyword evidence="6 15" id="KW-0812">Transmembrane</keyword>
<evidence type="ECO:0000256" key="15">
    <source>
        <dbReference type="SAM" id="Phobius"/>
    </source>
</evidence>
<gene>
    <name evidence="18" type="primary">LOC120249840</name>
</gene>
<dbReference type="PROSITE" id="PS50089">
    <property type="entry name" value="ZF_RING_2"/>
    <property type="match status" value="1"/>
</dbReference>
<evidence type="ECO:0000256" key="8">
    <source>
        <dbReference type="ARBA" id="ARBA00022771"/>
    </source>
</evidence>
<keyword evidence="5" id="KW-0808">Transferase</keyword>
<comment type="catalytic activity">
    <reaction evidence="1">
        <text>S-ubiquitinyl-[E2 ubiquitin-conjugating enzyme]-L-cysteine + [acceptor protein]-L-lysine = [E2 ubiquitin-conjugating enzyme]-L-cysteine + N(6)-ubiquitinyl-[acceptor protein]-L-lysine.</text>
        <dbReference type="EC" id="2.3.2.27"/>
    </reaction>
</comment>
<protein>
    <recommendedName>
        <fullName evidence="4">RING-type E3 ubiquitin transferase</fullName>
        <ecNumber evidence="4">2.3.2.27</ecNumber>
    </recommendedName>
</protein>
<reference evidence="18" key="1">
    <citation type="submission" date="2025-08" db="UniProtKB">
        <authorList>
            <consortium name="RefSeq"/>
        </authorList>
    </citation>
    <scope>IDENTIFICATION</scope>
</reference>
<dbReference type="AlphaFoldDB" id="A0AB40AHW1"/>
<dbReference type="GO" id="GO:0016020">
    <property type="term" value="C:membrane"/>
    <property type="evidence" value="ECO:0007669"/>
    <property type="project" value="UniProtKB-SubCell"/>
</dbReference>
<evidence type="ECO:0000256" key="11">
    <source>
        <dbReference type="ARBA" id="ARBA00022989"/>
    </source>
</evidence>
<keyword evidence="10" id="KW-0862">Zinc</keyword>
<dbReference type="GO" id="GO:0061630">
    <property type="term" value="F:ubiquitin protein ligase activity"/>
    <property type="evidence" value="ECO:0007669"/>
    <property type="project" value="UniProtKB-EC"/>
</dbReference>
<comment type="pathway">
    <text evidence="3">Protein modification; protein ubiquitination.</text>
</comment>
<evidence type="ECO:0000256" key="1">
    <source>
        <dbReference type="ARBA" id="ARBA00000900"/>
    </source>
</evidence>
<evidence type="ECO:0000256" key="7">
    <source>
        <dbReference type="ARBA" id="ARBA00022723"/>
    </source>
</evidence>
<organism evidence="17 18">
    <name type="scientific">Dioscorea cayennensis subsp. rotundata</name>
    <name type="common">White Guinea yam</name>
    <name type="synonym">Dioscorea rotundata</name>
    <dbReference type="NCBI Taxonomy" id="55577"/>
    <lineage>
        <taxon>Eukaryota</taxon>
        <taxon>Viridiplantae</taxon>
        <taxon>Streptophyta</taxon>
        <taxon>Embryophyta</taxon>
        <taxon>Tracheophyta</taxon>
        <taxon>Spermatophyta</taxon>
        <taxon>Magnoliopsida</taxon>
        <taxon>Liliopsida</taxon>
        <taxon>Dioscoreales</taxon>
        <taxon>Dioscoreaceae</taxon>
        <taxon>Dioscorea</taxon>
    </lineage>
</organism>
<dbReference type="InterPro" id="IPR053238">
    <property type="entry name" value="RING-H2_zinc_finger"/>
</dbReference>
<evidence type="ECO:0000259" key="16">
    <source>
        <dbReference type="PROSITE" id="PS50089"/>
    </source>
</evidence>
<keyword evidence="9" id="KW-0833">Ubl conjugation pathway</keyword>
<evidence type="ECO:0000256" key="12">
    <source>
        <dbReference type="ARBA" id="ARBA00023136"/>
    </source>
</evidence>
<dbReference type="SMART" id="SM00184">
    <property type="entry name" value="RING"/>
    <property type="match status" value="1"/>
</dbReference>
<dbReference type="Gene3D" id="3.30.40.10">
    <property type="entry name" value="Zinc/RING finger domain, C3HC4 (zinc finger)"/>
    <property type="match status" value="1"/>
</dbReference>
<evidence type="ECO:0000256" key="5">
    <source>
        <dbReference type="ARBA" id="ARBA00022679"/>
    </source>
</evidence>
<comment type="similarity">
    <text evidence="13">Belongs to the RING-type zinc finger family. ATL subfamily.</text>
</comment>
<evidence type="ECO:0000313" key="18">
    <source>
        <dbReference type="RefSeq" id="XP_039114448.1"/>
    </source>
</evidence>
<evidence type="ECO:0000256" key="4">
    <source>
        <dbReference type="ARBA" id="ARBA00012483"/>
    </source>
</evidence>
<dbReference type="FunFam" id="3.30.40.10:FF:000187">
    <property type="entry name" value="E3 ubiquitin-protein ligase ATL6"/>
    <property type="match status" value="1"/>
</dbReference>
<evidence type="ECO:0000256" key="2">
    <source>
        <dbReference type="ARBA" id="ARBA00004167"/>
    </source>
</evidence>
<evidence type="ECO:0000256" key="6">
    <source>
        <dbReference type="ARBA" id="ARBA00022692"/>
    </source>
</evidence>
<dbReference type="SUPFAM" id="SSF57850">
    <property type="entry name" value="RING/U-box"/>
    <property type="match status" value="1"/>
</dbReference>
<feature type="transmembrane region" description="Helical" evidence="15">
    <location>
        <begin position="21"/>
        <end position="43"/>
    </location>
</feature>
<dbReference type="GO" id="GO:0008270">
    <property type="term" value="F:zinc ion binding"/>
    <property type="evidence" value="ECO:0007669"/>
    <property type="project" value="UniProtKB-KW"/>
</dbReference>